<dbReference type="Pfam" id="PF00814">
    <property type="entry name" value="TsaD"/>
    <property type="match status" value="1"/>
</dbReference>
<dbReference type="InterPro" id="IPR043129">
    <property type="entry name" value="ATPase_NBD"/>
</dbReference>
<name>A0ABQ8PDI6_9FUNG</name>
<keyword evidence="10" id="KW-1185">Reference proteome</keyword>
<comment type="subunit">
    <text evidence="7">Homodimer.</text>
</comment>
<keyword evidence="5 7" id="KW-0012">Acyltransferase</keyword>
<feature type="domain" description="Gcp-like" evidence="8">
    <location>
        <begin position="59"/>
        <end position="363"/>
    </location>
</feature>
<evidence type="ECO:0000256" key="1">
    <source>
        <dbReference type="ARBA" id="ARBA00012156"/>
    </source>
</evidence>
<dbReference type="EMBL" id="JANBQD010000157">
    <property type="protein sequence ID" value="KAJ1986728.1"/>
    <property type="molecule type" value="Genomic_DNA"/>
</dbReference>
<dbReference type="PRINTS" id="PR00789">
    <property type="entry name" value="OSIALOPTASE"/>
</dbReference>
<evidence type="ECO:0000256" key="6">
    <source>
        <dbReference type="ARBA" id="ARBA00048117"/>
    </source>
</evidence>
<dbReference type="PANTHER" id="PTHR11735:SF6">
    <property type="entry name" value="TRNA N6-ADENOSINE THREONYLCARBAMOYLTRANSFERASE, MITOCHONDRIAL"/>
    <property type="match status" value="1"/>
</dbReference>
<evidence type="ECO:0000313" key="10">
    <source>
        <dbReference type="Proteomes" id="UP001151295"/>
    </source>
</evidence>
<evidence type="ECO:0000256" key="5">
    <source>
        <dbReference type="ARBA" id="ARBA00023315"/>
    </source>
</evidence>
<comment type="function">
    <text evidence="7">Required for the formation of a threonylcarbamoyl group on adenosine at position 37 (t(6)A37) in mitochondrial tRNAs that read codons beginning with adenine. Probably involved in the transfer of the threonylcarbamoyl moiety of threonylcarbamoyl-AMP (TC-AMP) to the N6 group of A37. Involved in mitochondrial genome maintenance.</text>
</comment>
<dbReference type="SUPFAM" id="SSF53067">
    <property type="entry name" value="Actin-like ATPase domain"/>
    <property type="match status" value="1"/>
</dbReference>
<keyword evidence="3 7" id="KW-0819">tRNA processing</keyword>
<dbReference type="Proteomes" id="UP001151295">
    <property type="component" value="Unassembled WGS sequence"/>
</dbReference>
<dbReference type="NCBIfam" id="TIGR00329">
    <property type="entry name" value="gcp_kae1"/>
    <property type="match status" value="1"/>
</dbReference>
<dbReference type="GO" id="GO:0061711">
    <property type="term" value="F:tRNA N(6)-L-threonylcarbamoyladenine synthase activity"/>
    <property type="evidence" value="ECO:0007669"/>
    <property type="project" value="UniProtKB-EC"/>
</dbReference>
<evidence type="ECO:0000256" key="4">
    <source>
        <dbReference type="ARBA" id="ARBA00022723"/>
    </source>
</evidence>
<dbReference type="NCBIfam" id="TIGR03723">
    <property type="entry name" value="T6A_TsaD_YgjD"/>
    <property type="match status" value="1"/>
</dbReference>
<keyword evidence="7" id="KW-0496">Mitochondrion</keyword>
<evidence type="ECO:0000256" key="7">
    <source>
        <dbReference type="HAMAP-Rule" id="MF_03179"/>
    </source>
</evidence>
<protein>
    <recommendedName>
        <fullName evidence="1">N(6)-L-threonylcarbamoyladenine synthase</fullName>
        <ecNumber evidence="1">2.3.1.234</ecNumber>
    </recommendedName>
</protein>
<evidence type="ECO:0000259" key="8">
    <source>
        <dbReference type="Pfam" id="PF00814"/>
    </source>
</evidence>
<evidence type="ECO:0000313" key="9">
    <source>
        <dbReference type="EMBL" id="KAJ1986728.1"/>
    </source>
</evidence>
<proteinExistence type="inferred from homology"/>
<dbReference type="Gene3D" id="3.30.420.40">
    <property type="match status" value="2"/>
</dbReference>
<comment type="cofactor">
    <cofactor evidence="7">
        <name>a divalent metal cation</name>
        <dbReference type="ChEBI" id="CHEBI:60240"/>
    </cofactor>
    <text evidence="7">Binds 1 divalent metal cation per subunit.</text>
</comment>
<comment type="similarity">
    <text evidence="7">Belongs to the KAE1 / TsaD family.</text>
</comment>
<dbReference type="InterPro" id="IPR017861">
    <property type="entry name" value="KAE1/TsaD"/>
</dbReference>
<sequence>MHIAAIRMPLPTCAVREVGHYLRGVCTTHRASYPKSLRVLGIESSCDDTAAAVVASDGQILGECSHHQYAVHEEHGGIVPGLAANEHLKNMPLVLHGALKAAGMRMDELDAVAVTRGPGLPSSLSVCVAAGKALAAAHSLPLVGVHHMEAHALMARMGNEQSVRFPYLCLLISGGHTMSLVVHDVNEYTLIGTTRDDSVGEAFDKVARELQIPWIVAQEGGGPGPALERIACRGDPSRFRMPMPMNKHDSGSSPDFSFSGIKAHIKRLREIGAFDPLCQRDQADIAAAFQLTTTQHLCKKTALALKHAKIALGAEAACLVASGGVASNQTVRAGLQRLAEKHNVPLVCPPPRLCTDNGVMIAWAGIERLRRGLLDPYTIDFIQRWPLDQLKHMGYERRSSSF</sequence>
<evidence type="ECO:0000256" key="2">
    <source>
        <dbReference type="ARBA" id="ARBA00022679"/>
    </source>
</evidence>
<comment type="subcellular location">
    <subcellularLocation>
        <location evidence="7">Mitochondrion</location>
    </subcellularLocation>
</comment>
<keyword evidence="2 7" id="KW-0808">Transferase</keyword>
<dbReference type="InterPro" id="IPR000905">
    <property type="entry name" value="Gcp-like_dom"/>
</dbReference>
<dbReference type="InterPro" id="IPR022450">
    <property type="entry name" value="TsaD"/>
</dbReference>
<dbReference type="CDD" id="cd24134">
    <property type="entry name" value="ASKHA_NBD_OSGEPL1_QRI7_euk"/>
    <property type="match status" value="1"/>
</dbReference>
<accession>A0ABQ8PDI6</accession>
<dbReference type="EC" id="2.3.1.234" evidence="1"/>
<dbReference type="PANTHER" id="PTHR11735">
    <property type="entry name" value="TRNA N6-ADENOSINE THREONYLCARBAMOYLTRANSFERASE"/>
    <property type="match status" value="1"/>
</dbReference>
<comment type="catalytic activity">
    <reaction evidence="6 7">
        <text>L-threonylcarbamoyladenylate + adenosine(37) in tRNA = N(6)-L-threonylcarbamoyladenosine(37) in tRNA + AMP + H(+)</text>
        <dbReference type="Rhea" id="RHEA:37059"/>
        <dbReference type="Rhea" id="RHEA-COMP:10162"/>
        <dbReference type="Rhea" id="RHEA-COMP:10163"/>
        <dbReference type="ChEBI" id="CHEBI:15378"/>
        <dbReference type="ChEBI" id="CHEBI:73682"/>
        <dbReference type="ChEBI" id="CHEBI:74411"/>
        <dbReference type="ChEBI" id="CHEBI:74418"/>
        <dbReference type="ChEBI" id="CHEBI:456215"/>
        <dbReference type="EC" id="2.3.1.234"/>
    </reaction>
</comment>
<gene>
    <name evidence="9" type="primary">QRI7</name>
    <name evidence="9" type="ORF">EDC05_006186</name>
</gene>
<reference evidence="9" key="1">
    <citation type="submission" date="2022-07" db="EMBL/GenBank/DDBJ databases">
        <title>Phylogenomic reconstructions and comparative analyses of Kickxellomycotina fungi.</title>
        <authorList>
            <person name="Reynolds N.K."/>
            <person name="Stajich J.E."/>
            <person name="Barry K."/>
            <person name="Grigoriev I.V."/>
            <person name="Crous P."/>
            <person name="Smith M.E."/>
        </authorList>
    </citation>
    <scope>NUCLEOTIDE SEQUENCE</scope>
    <source>
        <strain evidence="9">BCRC 34882</strain>
    </source>
</reference>
<keyword evidence="4 7" id="KW-0479">Metal-binding</keyword>
<evidence type="ECO:0000256" key="3">
    <source>
        <dbReference type="ARBA" id="ARBA00022694"/>
    </source>
</evidence>
<dbReference type="HAMAP" id="MF_01445">
    <property type="entry name" value="TsaD"/>
    <property type="match status" value="1"/>
</dbReference>
<comment type="caution">
    <text evidence="9">The sequence shown here is derived from an EMBL/GenBank/DDBJ whole genome shotgun (WGS) entry which is preliminary data.</text>
</comment>
<organism evidence="9 10">
    <name type="scientific">Coemansia umbellata</name>
    <dbReference type="NCBI Taxonomy" id="1424467"/>
    <lineage>
        <taxon>Eukaryota</taxon>
        <taxon>Fungi</taxon>
        <taxon>Fungi incertae sedis</taxon>
        <taxon>Zoopagomycota</taxon>
        <taxon>Kickxellomycotina</taxon>
        <taxon>Kickxellomycetes</taxon>
        <taxon>Kickxellales</taxon>
        <taxon>Kickxellaceae</taxon>
        <taxon>Coemansia</taxon>
    </lineage>
</organism>